<dbReference type="OrthoDB" id="59470at2759"/>
<dbReference type="EMBL" id="JABCRI010000011">
    <property type="protein sequence ID" value="KAF8397625.1"/>
    <property type="molecule type" value="Genomic_DNA"/>
</dbReference>
<dbReference type="InterPro" id="IPR001544">
    <property type="entry name" value="Aminotrans_IV"/>
</dbReference>
<dbReference type="AlphaFoldDB" id="A0A834YZQ9"/>
<reference evidence="1 2" key="1">
    <citation type="submission" date="2020-04" db="EMBL/GenBank/DDBJ databases">
        <title>Plant Genome Project.</title>
        <authorList>
            <person name="Zhang R.-G."/>
        </authorList>
    </citation>
    <scope>NUCLEOTIDE SEQUENCE [LARGE SCALE GENOMIC DNA]</scope>
    <source>
        <strain evidence="1">YNK0</strain>
        <tissue evidence="1">Leaf</tissue>
    </source>
</reference>
<dbReference type="Proteomes" id="UP000655225">
    <property type="component" value="Unassembled WGS sequence"/>
</dbReference>
<dbReference type="InterPro" id="IPR036038">
    <property type="entry name" value="Aminotransferase-like"/>
</dbReference>
<dbReference type="Pfam" id="PF01063">
    <property type="entry name" value="Aminotran_4"/>
    <property type="match status" value="1"/>
</dbReference>
<dbReference type="PANTHER" id="PTHR47703:SF2">
    <property type="entry name" value="D-AMINOACID AMINOTRANSFERASE-LIKE PLP-DEPENDENT ENZYMES SUPERFAMILY PROTEIN"/>
    <property type="match status" value="1"/>
</dbReference>
<dbReference type="SUPFAM" id="SSF56752">
    <property type="entry name" value="D-aminoacid aminotransferase-like PLP-dependent enzymes"/>
    <property type="match status" value="1"/>
</dbReference>
<dbReference type="GO" id="GO:0003824">
    <property type="term" value="F:catalytic activity"/>
    <property type="evidence" value="ECO:0007669"/>
    <property type="project" value="InterPro"/>
</dbReference>
<accession>A0A834YZQ9</accession>
<sequence length="360" mass="40600">MTSCRFLVINGVVSHSSDVPPVSTLLETQSGAYTTSRTHNNASCVLFWERHLCRLADSVRILCESKPEFILGSQNTRVSLFSSSSLWESTIRPLVNDSLSKALPIALEKRNFGEELAITAFVSGNLDKLNDEENLEEVRISRVLDVYVHVGIYVPPVFGIRENGAHLALVGCGRDVARAKFSDWVRLRKCLEKFRPPLATELLLSNDGDRILEGCVTNFFVVCRRENNEATGEYRHDHKSGYSCEVQTAPISDGVLPGVLRQLVIEVCLSKGIPIREVAPSWSKRELWEEAFITSSLRFLQHVETIRVPSSWEFLESETWKDVSWEEMRFKEGPRIITAEIETEIMVRAGLEGYPVSNII</sequence>
<keyword evidence="2" id="KW-1185">Reference proteome</keyword>
<dbReference type="PANTHER" id="PTHR47703">
    <property type="entry name" value="D-AMINOACID AMINOTRANSFERASE-LIKE PLP-DEPENDENT ENZYMES SUPERFAMILY PROTEIN"/>
    <property type="match status" value="1"/>
</dbReference>
<dbReference type="InterPro" id="IPR043132">
    <property type="entry name" value="BCAT-like_C"/>
</dbReference>
<proteinExistence type="predicted"/>
<gene>
    <name evidence="1" type="ORF">HHK36_016545</name>
</gene>
<name>A0A834YZQ9_TETSI</name>
<dbReference type="OMA" id="VLCHIGL"/>
<organism evidence="1 2">
    <name type="scientific">Tetracentron sinense</name>
    <name type="common">Spur-leaf</name>
    <dbReference type="NCBI Taxonomy" id="13715"/>
    <lineage>
        <taxon>Eukaryota</taxon>
        <taxon>Viridiplantae</taxon>
        <taxon>Streptophyta</taxon>
        <taxon>Embryophyta</taxon>
        <taxon>Tracheophyta</taxon>
        <taxon>Spermatophyta</taxon>
        <taxon>Magnoliopsida</taxon>
        <taxon>Trochodendrales</taxon>
        <taxon>Trochodendraceae</taxon>
        <taxon>Tetracentron</taxon>
    </lineage>
</organism>
<comment type="caution">
    <text evidence="1">The sequence shown here is derived from an EMBL/GenBank/DDBJ whole genome shotgun (WGS) entry which is preliminary data.</text>
</comment>
<evidence type="ECO:0000313" key="1">
    <source>
        <dbReference type="EMBL" id="KAF8397625.1"/>
    </source>
</evidence>
<evidence type="ECO:0000313" key="2">
    <source>
        <dbReference type="Proteomes" id="UP000655225"/>
    </source>
</evidence>
<evidence type="ECO:0008006" key="3">
    <source>
        <dbReference type="Google" id="ProtNLM"/>
    </source>
</evidence>
<dbReference type="Gene3D" id="3.20.10.10">
    <property type="entry name" value="D-amino Acid Aminotransferase, subunit A, domain 2"/>
    <property type="match status" value="1"/>
</dbReference>
<protein>
    <recommendedName>
        <fullName evidence="3">Class IV aminotransferase</fullName>
    </recommendedName>
</protein>